<keyword evidence="2" id="KW-1185">Reference proteome</keyword>
<proteinExistence type="predicted"/>
<accession>A0A1D8GK68</accession>
<sequence length="73" mass="8416">MARSHRKEFFIQKIIKNGNIDTVAIQMEEHTTTRKIGNTTFLVSSRFKEGKEGDIVSTFARLVQYDADRPDKV</sequence>
<organism evidence="1 2">
    <name type="scientific">Geosporobacter ferrireducens</name>
    <dbReference type="NCBI Taxonomy" id="1424294"/>
    <lineage>
        <taxon>Bacteria</taxon>
        <taxon>Bacillati</taxon>
        <taxon>Bacillota</taxon>
        <taxon>Clostridia</taxon>
        <taxon>Peptostreptococcales</taxon>
        <taxon>Thermotaleaceae</taxon>
        <taxon>Geosporobacter</taxon>
    </lineage>
</organism>
<name>A0A1D8GK68_9FIRM</name>
<dbReference type="AlphaFoldDB" id="A0A1D8GK68"/>
<dbReference type="KEGG" id="gfe:Gferi_18115"/>
<dbReference type="EMBL" id="CP017269">
    <property type="protein sequence ID" value="AOT71303.1"/>
    <property type="molecule type" value="Genomic_DNA"/>
</dbReference>
<reference evidence="1 2" key="1">
    <citation type="submission" date="2016-09" db="EMBL/GenBank/DDBJ databases">
        <title>Genomic analysis reveals versatility of anaerobic energy metabolism of Geosporobacter ferrireducens IRF9 of phylum Firmicutes.</title>
        <authorList>
            <person name="Kim S.-J."/>
        </authorList>
    </citation>
    <scope>NUCLEOTIDE SEQUENCE [LARGE SCALE GENOMIC DNA]</scope>
    <source>
        <strain evidence="1 2">IRF9</strain>
    </source>
</reference>
<protein>
    <submittedName>
        <fullName evidence="1">Uncharacterized protein</fullName>
    </submittedName>
</protein>
<dbReference type="STRING" id="1424294.Gferi_18115"/>
<evidence type="ECO:0000313" key="1">
    <source>
        <dbReference type="EMBL" id="AOT71303.1"/>
    </source>
</evidence>
<gene>
    <name evidence="1" type="ORF">Gferi_18115</name>
</gene>
<dbReference type="Proteomes" id="UP000095743">
    <property type="component" value="Chromosome"/>
</dbReference>
<evidence type="ECO:0000313" key="2">
    <source>
        <dbReference type="Proteomes" id="UP000095743"/>
    </source>
</evidence>